<reference evidence="5" key="1">
    <citation type="submission" date="2020-05" db="EMBL/GenBank/DDBJ databases">
        <title>Phylogenomic resolution of chytrid fungi.</title>
        <authorList>
            <person name="Stajich J.E."/>
            <person name="Amses K."/>
            <person name="Simmons R."/>
            <person name="Seto K."/>
            <person name="Myers J."/>
            <person name="Bonds A."/>
            <person name="Quandt C.A."/>
            <person name="Barry K."/>
            <person name="Liu P."/>
            <person name="Grigoriev I."/>
            <person name="Longcore J.E."/>
            <person name="James T.Y."/>
        </authorList>
    </citation>
    <scope>NUCLEOTIDE SEQUENCE</scope>
    <source>
        <strain evidence="5">JEL0318</strain>
    </source>
</reference>
<dbReference type="PROSITE" id="PS00678">
    <property type="entry name" value="WD_REPEATS_1"/>
    <property type="match status" value="2"/>
</dbReference>
<dbReference type="InterPro" id="IPR001680">
    <property type="entry name" value="WD40_rpt"/>
</dbReference>
<gene>
    <name evidence="5" type="primary">STRN3</name>
    <name evidence="5" type="ORF">HK097_006462</name>
</gene>
<name>A0AAD5X557_9FUNG</name>
<proteinExistence type="predicted"/>
<evidence type="ECO:0000313" key="6">
    <source>
        <dbReference type="Proteomes" id="UP001212841"/>
    </source>
</evidence>
<dbReference type="Pfam" id="PF00400">
    <property type="entry name" value="WD40"/>
    <property type="match status" value="6"/>
</dbReference>
<dbReference type="PANTHER" id="PTHR15653:SF0">
    <property type="entry name" value="CONNECTOR OF KINASE TO AP-1, ISOFORM E"/>
    <property type="match status" value="1"/>
</dbReference>
<feature type="compositionally biased region" description="Polar residues" evidence="4">
    <location>
        <begin position="108"/>
        <end position="118"/>
    </location>
</feature>
<protein>
    <submittedName>
        <fullName evidence="5">Striatin-3</fullName>
    </submittedName>
</protein>
<dbReference type="PRINTS" id="PR00320">
    <property type="entry name" value="GPROTEINBRPT"/>
</dbReference>
<accession>A0AAD5X557</accession>
<dbReference type="InterPro" id="IPR020472">
    <property type="entry name" value="WD40_PAC1"/>
</dbReference>
<dbReference type="AlphaFoldDB" id="A0AAD5X557"/>
<dbReference type="EMBL" id="JADGJD010000301">
    <property type="protein sequence ID" value="KAJ3052367.1"/>
    <property type="molecule type" value="Genomic_DNA"/>
</dbReference>
<feature type="repeat" description="WD" evidence="3">
    <location>
        <begin position="457"/>
        <end position="497"/>
    </location>
</feature>
<feature type="repeat" description="WD" evidence="3">
    <location>
        <begin position="614"/>
        <end position="655"/>
    </location>
</feature>
<feature type="region of interest" description="Disordered" evidence="4">
    <location>
        <begin position="15"/>
        <end position="61"/>
    </location>
</feature>
<dbReference type="InterPro" id="IPR051488">
    <property type="entry name" value="WD_repeat_striatin"/>
</dbReference>
<dbReference type="PANTHER" id="PTHR15653">
    <property type="entry name" value="STRIATIN"/>
    <property type="match status" value="1"/>
</dbReference>
<dbReference type="InterPro" id="IPR019775">
    <property type="entry name" value="WD40_repeat_CS"/>
</dbReference>
<dbReference type="SMART" id="SM00320">
    <property type="entry name" value="WD40"/>
    <property type="match status" value="7"/>
</dbReference>
<dbReference type="InterPro" id="IPR015943">
    <property type="entry name" value="WD40/YVTN_repeat-like_dom_sf"/>
</dbReference>
<evidence type="ECO:0000256" key="2">
    <source>
        <dbReference type="ARBA" id="ARBA00022737"/>
    </source>
</evidence>
<dbReference type="InterPro" id="IPR036322">
    <property type="entry name" value="WD40_repeat_dom_sf"/>
</dbReference>
<feature type="region of interest" description="Disordered" evidence="4">
    <location>
        <begin position="108"/>
        <end position="251"/>
    </location>
</feature>
<keyword evidence="1 3" id="KW-0853">WD repeat</keyword>
<keyword evidence="2" id="KW-0677">Repeat</keyword>
<feature type="repeat" description="WD" evidence="3">
    <location>
        <begin position="351"/>
        <end position="384"/>
    </location>
</feature>
<evidence type="ECO:0000256" key="4">
    <source>
        <dbReference type="SAM" id="MobiDB-lite"/>
    </source>
</evidence>
<feature type="compositionally biased region" description="Basic and acidic residues" evidence="4">
    <location>
        <begin position="217"/>
        <end position="242"/>
    </location>
</feature>
<dbReference type="PROSITE" id="PS50294">
    <property type="entry name" value="WD_REPEATS_REGION"/>
    <property type="match status" value="4"/>
</dbReference>
<keyword evidence="6" id="KW-1185">Reference proteome</keyword>
<dbReference type="PROSITE" id="PS50082">
    <property type="entry name" value="WD_REPEATS_2"/>
    <property type="match status" value="4"/>
</dbReference>
<comment type="caution">
    <text evidence="5">The sequence shown here is derived from an EMBL/GenBank/DDBJ whole genome shotgun (WGS) entry which is preliminary data.</text>
</comment>
<dbReference type="Gene3D" id="2.130.10.10">
    <property type="entry name" value="YVTN repeat-like/Quinoprotein amine dehydrogenase"/>
    <property type="match status" value="2"/>
</dbReference>
<dbReference type="CDD" id="cd00200">
    <property type="entry name" value="WD40"/>
    <property type="match status" value="1"/>
</dbReference>
<sequence length="699" mass="74740">MLEFALRQERSKYLSLQQQQSAGQKDGSPIAAEGTNAPAQPAVDAKGSLNPTSIPDSALPPLSQFGTIGSGGTLLNFSKGFGHARSREILKNYLREVGYLLSTTGSAQNSIRIPNNSTDESEALDVADGPTSLLKREPTITANRARASPGGPGSRPREATKGPTLASKLSPDSAKPAPVPVKPKEDTESRAVPEESKGGGKADVGERSQQDVGGVELGEKPERPPRRAKRTQDDVDEEKPSPNEEPMSLDQVSEHLNLPADKVSRLMSKWEGKSGTGKKAAVAAASAVQADQKQKTTIPSVVANALAVGESDVLAALSLTEDDVDESSTLKRTSGIGKSAEQKLWKPKTTLRSHLDSVRSIVFHPAENVLLSASEDNTTKVWNLAGTDNRNGKGPIDVEPIDTLRGHTGPVTSVVVSADGDWCYTGSTDATIRVWKMPSLTKEKYDNYDSSLKKHTFVGHSDIIWDLKSHPLPQQFPILASASGDGTVKLWDVTSGSFGLKSTIRYGGTVDGGESNGGGGEGDGELLSPTSLDWVHTGLNRIVVAYRNSVVKVFDMETGREVLRCKSGETFDGTTATQINRVVCHPTLPLIITAHEDRFIRLFDVNTGECTHSQIGHLDGVTTLDIAPGGLTMASGGHDCSIRWWDLGTRSCVQEYTSHRKKNDEGVWSVKYHPMLQETMASGGADGLCKIYNFGTGNG</sequence>
<feature type="compositionally biased region" description="Basic and acidic residues" evidence="4">
    <location>
        <begin position="182"/>
        <end position="209"/>
    </location>
</feature>
<evidence type="ECO:0000256" key="1">
    <source>
        <dbReference type="ARBA" id="ARBA00022574"/>
    </source>
</evidence>
<organism evidence="5 6">
    <name type="scientific">Rhizophlyctis rosea</name>
    <dbReference type="NCBI Taxonomy" id="64517"/>
    <lineage>
        <taxon>Eukaryota</taxon>
        <taxon>Fungi</taxon>
        <taxon>Fungi incertae sedis</taxon>
        <taxon>Chytridiomycota</taxon>
        <taxon>Chytridiomycota incertae sedis</taxon>
        <taxon>Chytridiomycetes</taxon>
        <taxon>Rhizophlyctidales</taxon>
        <taxon>Rhizophlyctidaceae</taxon>
        <taxon>Rhizophlyctis</taxon>
    </lineage>
</organism>
<feature type="repeat" description="WD" evidence="3">
    <location>
        <begin position="404"/>
        <end position="445"/>
    </location>
</feature>
<dbReference type="SUPFAM" id="SSF50978">
    <property type="entry name" value="WD40 repeat-like"/>
    <property type="match status" value="1"/>
</dbReference>
<evidence type="ECO:0000313" key="5">
    <source>
        <dbReference type="EMBL" id="KAJ3052367.1"/>
    </source>
</evidence>
<evidence type="ECO:0000256" key="3">
    <source>
        <dbReference type="PROSITE-ProRule" id="PRU00221"/>
    </source>
</evidence>
<dbReference type="Proteomes" id="UP001212841">
    <property type="component" value="Unassembled WGS sequence"/>
</dbReference>